<keyword evidence="3" id="KW-1185">Reference proteome</keyword>
<name>A0A1V9XLB3_9ACAR</name>
<feature type="region of interest" description="Disordered" evidence="1">
    <location>
        <begin position="61"/>
        <end position="85"/>
    </location>
</feature>
<dbReference type="PRINTS" id="PR01217">
    <property type="entry name" value="PRICHEXTENSN"/>
</dbReference>
<evidence type="ECO:0000256" key="1">
    <source>
        <dbReference type="SAM" id="MobiDB-lite"/>
    </source>
</evidence>
<feature type="compositionally biased region" description="Low complexity" evidence="1">
    <location>
        <begin position="104"/>
        <end position="123"/>
    </location>
</feature>
<evidence type="ECO:0000313" key="3">
    <source>
        <dbReference type="Proteomes" id="UP000192247"/>
    </source>
</evidence>
<sequence length="399" mass="42230">MRDIHSASKSFHTVVFATPLSKNMTNSAQSPNGCRGRRRISTVLLVMTMELCVSEDIVPIRIGNGPTPPSAGRRRKDPTADLPDLSREELLAILDLIEKSGDASTPSPVGTPTKKPGGVTTPTRNTTPAPSIRPRIPSGPVDLPDVSPPEMPPRHPVPTPAPTQHPTPFNYPPAPAPVEPQYPFQPGPPNYPAPTGLPPPNYPAPTAPPTPTTPKPKKNFLDKLIRGFMKIVSPQTALNSRSSVSNNGGAANFLGSFLQQLQQTYKDSQKQGNQQGTLASSTQAAVLENLVKRLQGQSSEGSQFVVNLVQSLNPNTNPTTSAAPANARSGGSTEQLLGALLKGIGSSSNKGGQSGVGGFFDTFQRELLRSQNPSAGPLGQKSASDILLDGFKQILHMNH</sequence>
<reference evidence="2 3" key="1">
    <citation type="journal article" date="2017" name="Gigascience">
        <title>Draft genome of the honey bee ectoparasitic mite, Tropilaelaps mercedesae, is shaped by the parasitic life history.</title>
        <authorList>
            <person name="Dong X."/>
            <person name="Armstrong S.D."/>
            <person name="Xia D."/>
            <person name="Makepeace B.L."/>
            <person name="Darby A.C."/>
            <person name="Kadowaki T."/>
        </authorList>
    </citation>
    <scope>NUCLEOTIDE SEQUENCE [LARGE SCALE GENOMIC DNA]</scope>
    <source>
        <strain evidence="2">Wuxi-XJTLU</strain>
    </source>
</reference>
<feature type="region of interest" description="Disordered" evidence="1">
    <location>
        <begin position="98"/>
        <end position="217"/>
    </location>
</feature>
<dbReference type="STRING" id="418985.A0A1V9XLB3"/>
<protein>
    <submittedName>
        <fullName evidence="2">Uncharacterized protein</fullName>
    </submittedName>
</protein>
<dbReference type="OrthoDB" id="10552167at2759"/>
<dbReference type="InParanoid" id="A0A1V9XLB3"/>
<organism evidence="2 3">
    <name type="scientific">Tropilaelaps mercedesae</name>
    <dbReference type="NCBI Taxonomy" id="418985"/>
    <lineage>
        <taxon>Eukaryota</taxon>
        <taxon>Metazoa</taxon>
        <taxon>Ecdysozoa</taxon>
        <taxon>Arthropoda</taxon>
        <taxon>Chelicerata</taxon>
        <taxon>Arachnida</taxon>
        <taxon>Acari</taxon>
        <taxon>Parasitiformes</taxon>
        <taxon>Mesostigmata</taxon>
        <taxon>Gamasina</taxon>
        <taxon>Dermanyssoidea</taxon>
        <taxon>Laelapidae</taxon>
        <taxon>Tropilaelaps</taxon>
    </lineage>
</organism>
<feature type="compositionally biased region" description="Pro residues" evidence="1">
    <location>
        <begin position="146"/>
        <end position="214"/>
    </location>
</feature>
<comment type="caution">
    <text evidence="2">The sequence shown here is derived from an EMBL/GenBank/DDBJ whole genome shotgun (WGS) entry which is preliminary data.</text>
</comment>
<dbReference type="AlphaFoldDB" id="A0A1V9XLB3"/>
<gene>
    <name evidence="2" type="ORF">BIW11_09158</name>
</gene>
<evidence type="ECO:0000313" key="2">
    <source>
        <dbReference type="EMBL" id="OQR74324.1"/>
    </source>
</evidence>
<accession>A0A1V9XLB3</accession>
<dbReference type="EMBL" id="MNPL01008223">
    <property type="protein sequence ID" value="OQR74324.1"/>
    <property type="molecule type" value="Genomic_DNA"/>
</dbReference>
<proteinExistence type="predicted"/>
<dbReference type="Proteomes" id="UP000192247">
    <property type="component" value="Unassembled WGS sequence"/>
</dbReference>